<feature type="transmembrane region" description="Helical" evidence="1">
    <location>
        <begin position="37"/>
        <end position="56"/>
    </location>
</feature>
<comment type="caution">
    <text evidence="2">The sequence shown here is derived from an EMBL/GenBank/DDBJ whole genome shotgun (WGS) entry which is preliminary data.</text>
</comment>
<reference evidence="2 3" key="1">
    <citation type="submission" date="2012-05" db="EMBL/GenBank/DDBJ databases">
        <title>Recombination and specialization in a pathogen metapopulation.</title>
        <authorList>
            <person name="Gardiner A."/>
            <person name="Kemen E."/>
            <person name="Schultz-Larsen T."/>
            <person name="MacLean D."/>
            <person name="Van Oosterhout C."/>
            <person name="Jones J.D.G."/>
        </authorList>
    </citation>
    <scope>NUCLEOTIDE SEQUENCE [LARGE SCALE GENOMIC DNA]</scope>
    <source>
        <strain evidence="2 3">Ac Nc2</strain>
    </source>
</reference>
<keyword evidence="1" id="KW-0472">Membrane</keyword>
<evidence type="ECO:0000313" key="2">
    <source>
        <dbReference type="EMBL" id="CCI39896.1"/>
    </source>
</evidence>
<accession>A0A024FZI8</accession>
<organism evidence="2 3">
    <name type="scientific">Albugo candida</name>
    <dbReference type="NCBI Taxonomy" id="65357"/>
    <lineage>
        <taxon>Eukaryota</taxon>
        <taxon>Sar</taxon>
        <taxon>Stramenopiles</taxon>
        <taxon>Oomycota</taxon>
        <taxon>Peronosporomycetes</taxon>
        <taxon>Albuginales</taxon>
        <taxon>Albuginaceae</taxon>
        <taxon>Albugo</taxon>
    </lineage>
</organism>
<proteinExistence type="predicted"/>
<feature type="transmembrane region" description="Helical" evidence="1">
    <location>
        <begin position="102"/>
        <end position="124"/>
    </location>
</feature>
<dbReference type="PANTHER" id="PTHR36561">
    <property type="entry name" value="HAEMOLYSIN-III RELATED-RELATED"/>
    <property type="match status" value="1"/>
</dbReference>
<keyword evidence="1" id="KW-1133">Transmembrane helix</keyword>
<dbReference type="AlphaFoldDB" id="A0A024FZI8"/>
<keyword evidence="3" id="KW-1185">Reference proteome</keyword>
<dbReference type="EMBL" id="CAIX01000004">
    <property type="protein sequence ID" value="CCI39896.1"/>
    <property type="molecule type" value="Genomic_DNA"/>
</dbReference>
<dbReference type="Proteomes" id="UP000053237">
    <property type="component" value="Unassembled WGS sequence"/>
</dbReference>
<dbReference type="PANTHER" id="PTHR36561:SF1">
    <property type="entry name" value="TRANSMEMBRANE PROTEIN 147"/>
    <property type="match status" value="1"/>
</dbReference>
<evidence type="ECO:0000313" key="3">
    <source>
        <dbReference type="Proteomes" id="UP000053237"/>
    </source>
</evidence>
<dbReference type="OrthoDB" id="193471at2759"/>
<dbReference type="InParanoid" id="A0A024FZI8"/>
<protein>
    <submittedName>
        <fullName evidence="2">Uncharacterized protein</fullName>
    </submittedName>
</protein>
<evidence type="ECO:0000256" key="1">
    <source>
        <dbReference type="SAM" id="Phobius"/>
    </source>
</evidence>
<sequence>MCVHLMGYRQKDRNIVLRYVAFALSWLMKSKDGWDRIIYEAVLVSSFLLILAYRRILSEDPSKVSLRVLHVQWALLCLFVAFLLGCVLLFCDTGDHVELFVVLKSILHIVGVGYYQAWLAVPCLDSKKTDLMPHYDTFL</sequence>
<name>A0A024FZI8_9STRA</name>
<keyword evidence="1" id="KW-0812">Transmembrane</keyword>
<feature type="transmembrane region" description="Helical" evidence="1">
    <location>
        <begin position="68"/>
        <end position="90"/>
    </location>
</feature>
<gene>
    <name evidence="2" type="ORF">BN9_006800</name>
</gene>